<dbReference type="Proteomes" id="UP000216133">
    <property type="component" value="Unassembled WGS sequence"/>
</dbReference>
<dbReference type="InterPro" id="IPR016047">
    <property type="entry name" value="M23ase_b-sheet_dom"/>
</dbReference>
<proteinExistence type="predicted"/>
<organism evidence="2 3">
    <name type="scientific">Shouchella clausii</name>
    <name type="common">Alkalihalobacillus clausii</name>
    <dbReference type="NCBI Taxonomy" id="79880"/>
    <lineage>
        <taxon>Bacteria</taxon>
        <taxon>Bacillati</taxon>
        <taxon>Bacillota</taxon>
        <taxon>Bacilli</taxon>
        <taxon>Bacillales</taxon>
        <taxon>Bacillaceae</taxon>
        <taxon>Shouchella</taxon>
    </lineage>
</organism>
<comment type="caution">
    <text evidence="2">The sequence shown here is derived from an EMBL/GenBank/DDBJ whole genome shotgun (WGS) entry which is preliminary data.</text>
</comment>
<dbReference type="SUPFAM" id="SSF51261">
    <property type="entry name" value="Duplicated hybrid motif"/>
    <property type="match status" value="1"/>
</dbReference>
<feature type="non-terminal residue" evidence="2">
    <location>
        <position position="64"/>
    </location>
</feature>
<dbReference type="PANTHER" id="PTHR21666:SF270">
    <property type="entry name" value="MUREIN HYDROLASE ACTIVATOR ENVC"/>
    <property type="match status" value="1"/>
</dbReference>
<evidence type="ECO:0000259" key="1">
    <source>
        <dbReference type="Pfam" id="PF01551"/>
    </source>
</evidence>
<evidence type="ECO:0000313" key="2">
    <source>
        <dbReference type="EMBL" id="PAF11521.1"/>
    </source>
</evidence>
<dbReference type="InterPro" id="IPR011055">
    <property type="entry name" value="Dup_hybrid_motif"/>
</dbReference>
<dbReference type="InterPro" id="IPR050570">
    <property type="entry name" value="Cell_wall_metabolism_enzyme"/>
</dbReference>
<dbReference type="EMBL" id="NPBS01001092">
    <property type="protein sequence ID" value="PAF11521.1"/>
    <property type="molecule type" value="Genomic_DNA"/>
</dbReference>
<reference evidence="2 3" key="1">
    <citation type="submission" date="2017-07" db="EMBL/GenBank/DDBJ databases">
        <title>Isolation and whole genome analysis of endospore-forming bacteria from heroin.</title>
        <authorList>
            <person name="Kalinowski J."/>
            <person name="Ahrens B."/>
            <person name="Al-Dilaimi A."/>
            <person name="Winkler A."/>
            <person name="Wibberg D."/>
            <person name="Schleenbecker U."/>
            <person name="Ruckert C."/>
            <person name="Wolfel R."/>
            <person name="Grass G."/>
        </authorList>
    </citation>
    <scope>NUCLEOTIDE SEQUENCE [LARGE SCALE GENOMIC DNA]</scope>
    <source>
        <strain evidence="2 3">7523-2</strain>
    </source>
</reference>
<evidence type="ECO:0000313" key="3">
    <source>
        <dbReference type="Proteomes" id="UP000216133"/>
    </source>
</evidence>
<name>A0A268QW87_SHOCL</name>
<dbReference type="CDD" id="cd12797">
    <property type="entry name" value="M23_peptidase"/>
    <property type="match status" value="1"/>
</dbReference>
<gene>
    <name evidence="2" type="ORF">CHH61_26865</name>
</gene>
<accession>A0A268QW87</accession>
<dbReference type="AlphaFoldDB" id="A0A268QW87"/>
<dbReference type="GO" id="GO:0004222">
    <property type="term" value="F:metalloendopeptidase activity"/>
    <property type="evidence" value="ECO:0007669"/>
    <property type="project" value="TreeGrafter"/>
</dbReference>
<dbReference type="PANTHER" id="PTHR21666">
    <property type="entry name" value="PEPTIDASE-RELATED"/>
    <property type="match status" value="1"/>
</dbReference>
<feature type="domain" description="M23ase beta-sheet core" evidence="1">
    <location>
        <begin position="2"/>
        <end position="64"/>
    </location>
</feature>
<sequence length="64" mass="6723">MVASASGTVIRSHYSSSYGNVVYISHNINGQVYTTLYAHMESRLVSAGQSVSKGQQIGTLGTTG</sequence>
<dbReference type="Pfam" id="PF01551">
    <property type="entry name" value="Peptidase_M23"/>
    <property type="match status" value="1"/>
</dbReference>
<protein>
    <recommendedName>
        <fullName evidence="1">M23ase beta-sheet core domain-containing protein</fullName>
    </recommendedName>
</protein>
<dbReference type="Gene3D" id="2.70.70.10">
    <property type="entry name" value="Glucose Permease (Domain IIA)"/>
    <property type="match status" value="1"/>
</dbReference>